<evidence type="ECO:0000256" key="1">
    <source>
        <dbReference type="SAM" id="MobiDB-lite"/>
    </source>
</evidence>
<evidence type="ECO:0000313" key="2">
    <source>
        <dbReference type="EMBL" id="KAH3685988.1"/>
    </source>
</evidence>
<proteinExistence type="predicted"/>
<feature type="compositionally biased region" description="Polar residues" evidence="1">
    <location>
        <begin position="79"/>
        <end position="110"/>
    </location>
</feature>
<keyword evidence="3" id="KW-1185">Reference proteome</keyword>
<dbReference type="Pfam" id="PF10452">
    <property type="entry name" value="TCO89"/>
    <property type="match status" value="1"/>
</dbReference>
<feature type="region of interest" description="Disordered" evidence="1">
    <location>
        <begin position="550"/>
        <end position="583"/>
    </location>
</feature>
<feature type="region of interest" description="Disordered" evidence="1">
    <location>
        <begin position="665"/>
        <end position="701"/>
    </location>
</feature>
<comment type="caution">
    <text evidence="2">The sequence shown here is derived from an EMBL/GenBank/DDBJ whole genome shotgun (WGS) entry which is preliminary data.</text>
</comment>
<gene>
    <name evidence="2" type="ORF">WICPIJ_002987</name>
</gene>
<dbReference type="GO" id="GO:0031931">
    <property type="term" value="C:TORC1 complex"/>
    <property type="evidence" value="ECO:0007669"/>
    <property type="project" value="InterPro"/>
</dbReference>
<accession>A0A9P8Q817</accession>
<organism evidence="2 3">
    <name type="scientific">Wickerhamomyces pijperi</name>
    <name type="common">Yeast</name>
    <name type="synonym">Pichia pijperi</name>
    <dbReference type="NCBI Taxonomy" id="599730"/>
    <lineage>
        <taxon>Eukaryota</taxon>
        <taxon>Fungi</taxon>
        <taxon>Dikarya</taxon>
        <taxon>Ascomycota</taxon>
        <taxon>Saccharomycotina</taxon>
        <taxon>Saccharomycetes</taxon>
        <taxon>Phaffomycetales</taxon>
        <taxon>Wickerhamomycetaceae</taxon>
        <taxon>Wickerhamomyces</taxon>
    </lineage>
</organism>
<feature type="compositionally biased region" description="Low complexity" evidence="1">
    <location>
        <begin position="562"/>
        <end position="580"/>
    </location>
</feature>
<feature type="region of interest" description="Disordered" evidence="1">
    <location>
        <begin position="1"/>
        <end position="160"/>
    </location>
</feature>
<dbReference type="InterPro" id="IPR018857">
    <property type="entry name" value="TORC1_cplx_su_TCO89"/>
</dbReference>
<feature type="compositionally biased region" description="Polar residues" evidence="1">
    <location>
        <begin position="24"/>
        <end position="55"/>
    </location>
</feature>
<dbReference type="GO" id="GO:0000329">
    <property type="term" value="C:fungal-type vacuole membrane"/>
    <property type="evidence" value="ECO:0007669"/>
    <property type="project" value="TreeGrafter"/>
</dbReference>
<feature type="compositionally biased region" description="Polar residues" evidence="1">
    <location>
        <begin position="680"/>
        <end position="692"/>
    </location>
</feature>
<evidence type="ECO:0008006" key="4">
    <source>
        <dbReference type="Google" id="ProtNLM"/>
    </source>
</evidence>
<dbReference type="PANTHER" id="PTHR22794:SF2">
    <property type="entry name" value="THAP DOMAIN-CONTAINING PROTEIN 11"/>
    <property type="match status" value="1"/>
</dbReference>
<reference evidence="2" key="2">
    <citation type="submission" date="2021-01" db="EMBL/GenBank/DDBJ databases">
        <authorList>
            <person name="Schikora-Tamarit M.A."/>
        </authorList>
    </citation>
    <scope>NUCLEOTIDE SEQUENCE</scope>
    <source>
        <strain evidence="2">CBS2887</strain>
    </source>
</reference>
<feature type="compositionally biased region" description="Polar residues" evidence="1">
    <location>
        <begin position="1"/>
        <end position="10"/>
    </location>
</feature>
<dbReference type="GO" id="GO:0031929">
    <property type="term" value="P:TOR signaling"/>
    <property type="evidence" value="ECO:0007669"/>
    <property type="project" value="InterPro"/>
</dbReference>
<feature type="region of interest" description="Disordered" evidence="1">
    <location>
        <begin position="350"/>
        <end position="373"/>
    </location>
</feature>
<feature type="region of interest" description="Disordered" evidence="1">
    <location>
        <begin position="604"/>
        <end position="633"/>
    </location>
</feature>
<evidence type="ECO:0000313" key="3">
    <source>
        <dbReference type="Proteomes" id="UP000774326"/>
    </source>
</evidence>
<name>A0A9P8Q817_WICPI</name>
<reference evidence="2" key="1">
    <citation type="journal article" date="2021" name="Open Biol.">
        <title>Shared evolutionary footprints suggest mitochondrial oxidative damage underlies multiple complex I losses in fungi.</title>
        <authorList>
            <person name="Schikora-Tamarit M.A."/>
            <person name="Marcet-Houben M."/>
            <person name="Nosek J."/>
            <person name="Gabaldon T."/>
        </authorList>
    </citation>
    <scope>NUCLEOTIDE SEQUENCE</scope>
    <source>
        <strain evidence="2">CBS2887</strain>
    </source>
</reference>
<feature type="compositionally biased region" description="Low complexity" evidence="1">
    <location>
        <begin position="444"/>
        <end position="487"/>
    </location>
</feature>
<feature type="region of interest" description="Disordered" evidence="1">
    <location>
        <begin position="443"/>
        <end position="487"/>
    </location>
</feature>
<feature type="compositionally biased region" description="Acidic residues" evidence="1">
    <location>
        <begin position="146"/>
        <end position="160"/>
    </location>
</feature>
<dbReference type="AlphaFoldDB" id="A0A9P8Q817"/>
<feature type="compositionally biased region" description="Low complexity" evidence="1">
    <location>
        <begin position="352"/>
        <end position="365"/>
    </location>
</feature>
<feature type="region of interest" description="Disordered" evidence="1">
    <location>
        <begin position="232"/>
        <end position="259"/>
    </location>
</feature>
<sequence>MKKTQSLTQQERGDKEKKPLKQFVSRSHQRSASIGRNLNKLNRATSSEDISSNSRPGLKRSKSSDGINHSANGRRSRSFTKLTSLTSLQPLTRTRSHQLMPSVKRSTSSHKVVLDLRNGDEDDSSDEENGNERRARSNTTNGLEDYVSEEEVEEFTDEEDNNNIIAATNVAAAGDQSTGFIARSDDRIDSINSSDFIPQTLNQADTSGFIGLDRVRKSSTVTDNTAQFNEIEKRRNSTKFSKSHAIDSEPLHPTTETDQLEQDIKELNLSSAQTAHDTIDQKAPQASSDIINEHSHQQQHQQQPPPPPSATGSNDYYHDMILSQSTGIVRKFGEPEIKNSLVQLDKLKISKTNGNTNNNNNNNNDNNDDSIQYIHSNDNINQQVRPPANSFASSSNSLRQFTIQPTSQKMSTSSNEGNSLLSFKAVRSANNLSRHQQYANQFPNTSSVQSNNNNNNNNFSSTPTGTNNFNFNQFLKSNDSSSASSSNIETRTQQKLWLQRENSLLDITAVGGADNDINNPLIRREFERISREFLTVKRFSNPLSDAVKRTYVPHSNGKNESRSGSLRNNNNSNSTALSTNDKLQSFKSDQIQAKLKKLWIEGDSLSKKPSPQHLKNAQYGYDNSHHPGASPDYLHHQQQQLPFLGAQQQQQLLLQQQQRQQQQLYQQQQQQPTTRAVDRSGNNSIVQQNGTNKLDLGAIRS</sequence>
<dbReference type="PANTHER" id="PTHR22794">
    <property type="entry name" value="THAP DOMAIN PROTEIN 11"/>
    <property type="match status" value="1"/>
</dbReference>
<protein>
    <recommendedName>
        <fullName evidence="4">TORC1 subunit TCO89</fullName>
    </recommendedName>
</protein>
<dbReference type="OrthoDB" id="5430106at2759"/>
<feature type="region of interest" description="Disordered" evidence="1">
    <location>
        <begin position="292"/>
        <end position="316"/>
    </location>
</feature>
<feature type="compositionally biased region" description="Acidic residues" evidence="1">
    <location>
        <begin position="120"/>
        <end position="129"/>
    </location>
</feature>
<dbReference type="EMBL" id="JAEUBG010001689">
    <property type="protein sequence ID" value="KAH3685988.1"/>
    <property type="molecule type" value="Genomic_DNA"/>
</dbReference>
<dbReference type="Proteomes" id="UP000774326">
    <property type="component" value="Unassembled WGS sequence"/>
</dbReference>